<feature type="binding site" evidence="11">
    <location>
        <position position="179"/>
    </location>
    <ligand>
        <name>[4Fe-4S] cluster</name>
        <dbReference type="ChEBI" id="CHEBI:49883"/>
    </ligand>
</feature>
<feature type="binding site" evidence="11">
    <location>
        <position position="360"/>
    </location>
    <ligand>
        <name>S-adenosyl-L-methionine</name>
        <dbReference type="ChEBI" id="CHEBI:59789"/>
    </ligand>
</feature>
<dbReference type="PROSITE" id="PS01231">
    <property type="entry name" value="TRMA_2"/>
    <property type="match status" value="1"/>
</dbReference>
<evidence type="ECO:0000313" key="17">
    <source>
        <dbReference type="Proteomes" id="UP000557193"/>
    </source>
</evidence>
<dbReference type="GO" id="GO:0005506">
    <property type="term" value="F:iron ion binding"/>
    <property type="evidence" value="ECO:0007669"/>
    <property type="project" value="UniProtKB-UniRule"/>
</dbReference>
<feature type="region of interest" description="Disordered" evidence="14">
    <location>
        <begin position="1"/>
        <end position="23"/>
    </location>
</feature>
<dbReference type="GO" id="GO:0003723">
    <property type="term" value="F:RNA binding"/>
    <property type="evidence" value="ECO:0007669"/>
    <property type="project" value="InterPro"/>
</dbReference>
<dbReference type="InterPro" id="IPR012340">
    <property type="entry name" value="NA-bd_OB-fold"/>
</dbReference>
<feature type="binding site" evidence="11 12">
    <location>
        <position position="312"/>
    </location>
    <ligand>
        <name>S-adenosyl-L-methionine</name>
        <dbReference type="ChEBI" id="CHEBI:59789"/>
    </ligand>
</feature>
<dbReference type="GO" id="GO:0070475">
    <property type="term" value="P:rRNA base methylation"/>
    <property type="evidence" value="ECO:0007669"/>
    <property type="project" value="TreeGrafter"/>
</dbReference>
<keyword evidence="1 11" id="KW-0004">4Fe-4S</keyword>
<feature type="binding site" evidence="11">
    <location>
        <position position="100"/>
    </location>
    <ligand>
        <name>[4Fe-4S] cluster</name>
        <dbReference type="ChEBI" id="CHEBI:49883"/>
    </ligand>
</feature>
<comment type="catalytic activity">
    <reaction evidence="9 11">
        <text>uridine(1939) in 23S rRNA + S-adenosyl-L-methionine = 5-methyluridine(1939) in 23S rRNA + S-adenosyl-L-homocysteine + H(+)</text>
        <dbReference type="Rhea" id="RHEA:42908"/>
        <dbReference type="Rhea" id="RHEA-COMP:10278"/>
        <dbReference type="Rhea" id="RHEA-COMP:10279"/>
        <dbReference type="ChEBI" id="CHEBI:15378"/>
        <dbReference type="ChEBI" id="CHEBI:57856"/>
        <dbReference type="ChEBI" id="CHEBI:59789"/>
        <dbReference type="ChEBI" id="CHEBI:65315"/>
        <dbReference type="ChEBI" id="CHEBI:74447"/>
        <dbReference type="EC" id="2.1.1.190"/>
    </reaction>
</comment>
<dbReference type="GO" id="GO:0070041">
    <property type="term" value="F:rRNA (uridine-C5-)-methyltransferase activity"/>
    <property type="evidence" value="ECO:0007669"/>
    <property type="project" value="UniProtKB-UniRule"/>
</dbReference>
<dbReference type="PANTHER" id="PTHR11061">
    <property type="entry name" value="RNA M5U METHYLTRANSFERASE"/>
    <property type="match status" value="1"/>
</dbReference>
<dbReference type="SUPFAM" id="SSF50249">
    <property type="entry name" value="Nucleic acid-binding proteins"/>
    <property type="match status" value="1"/>
</dbReference>
<keyword evidence="6 11" id="KW-0479">Metal-binding</keyword>
<evidence type="ECO:0000256" key="8">
    <source>
        <dbReference type="ARBA" id="ARBA00023014"/>
    </source>
</evidence>
<keyword evidence="8 11" id="KW-0411">Iron-sulfur</keyword>
<dbReference type="EC" id="2.1.1.190" evidence="11"/>
<evidence type="ECO:0000259" key="15">
    <source>
        <dbReference type="PROSITE" id="PS50926"/>
    </source>
</evidence>
<feature type="binding site" evidence="11">
    <location>
        <position position="317"/>
    </location>
    <ligand>
        <name>S-adenosyl-L-methionine</name>
        <dbReference type="ChEBI" id="CHEBI:59789"/>
    </ligand>
</feature>
<name>A0A7X0BV95_9PSED</name>
<keyword evidence="3 11" id="KW-0489">Methyltransferase</keyword>
<evidence type="ECO:0000256" key="7">
    <source>
        <dbReference type="ARBA" id="ARBA00023004"/>
    </source>
</evidence>
<evidence type="ECO:0000256" key="6">
    <source>
        <dbReference type="ARBA" id="ARBA00022723"/>
    </source>
</evidence>
<dbReference type="Gene3D" id="2.40.50.140">
    <property type="entry name" value="Nucleic acid-binding proteins"/>
    <property type="match status" value="1"/>
</dbReference>
<dbReference type="PROSITE" id="PS01230">
    <property type="entry name" value="TRMA_1"/>
    <property type="match status" value="1"/>
</dbReference>
<protein>
    <recommendedName>
        <fullName evidence="11">23S rRNA (uracil(1939)-C(5))-methyltransferase RlmD</fullName>
        <ecNumber evidence="11">2.1.1.190</ecNumber>
    </recommendedName>
    <alternativeName>
        <fullName evidence="11">23S rRNA(m5U1939)-methyltransferase</fullName>
    </alternativeName>
</protein>
<dbReference type="CDD" id="cd02440">
    <property type="entry name" value="AdoMet_MTases"/>
    <property type="match status" value="1"/>
</dbReference>
<dbReference type="InterPro" id="IPR002792">
    <property type="entry name" value="TRAM_dom"/>
</dbReference>
<feature type="active site" description="Nucleophile" evidence="11 12">
    <location>
        <position position="407"/>
    </location>
</feature>
<dbReference type="NCBIfam" id="TIGR00479">
    <property type="entry name" value="rumA"/>
    <property type="match status" value="1"/>
</dbReference>
<evidence type="ECO:0000256" key="5">
    <source>
        <dbReference type="ARBA" id="ARBA00022691"/>
    </source>
</evidence>
<comment type="caution">
    <text evidence="16">The sequence shown here is derived from an EMBL/GenBank/DDBJ whole genome shotgun (WGS) entry which is preliminary data.</text>
</comment>
<evidence type="ECO:0000256" key="13">
    <source>
        <dbReference type="PROSITE-ProRule" id="PRU10015"/>
    </source>
</evidence>
<reference evidence="16 17" key="1">
    <citation type="submission" date="2020-08" db="EMBL/GenBank/DDBJ databases">
        <title>Functional genomics of gut bacteria from endangered species of beetles.</title>
        <authorList>
            <person name="Carlos-Shanley C."/>
        </authorList>
    </citation>
    <scope>NUCLEOTIDE SEQUENCE [LARGE SCALE GENOMIC DNA]</scope>
    <source>
        <strain evidence="16 17">S00202</strain>
    </source>
</reference>
<feature type="binding site" evidence="11 12">
    <location>
        <position position="381"/>
    </location>
    <ligand>
        <name>S-adenosyl-L-methionine</name>
        <dbReference type="ChEBI" id="CHEBI:59789"/>
    </ligand>
</feature>
<gene>
    <name evidence="11" type="primary">rlmD</name>
    <name evidence="16" type="ORF">HNP49_002284</name>
</gene>
<comment type="similarity">
    <text evidence="11">Belongs to the class I-like SAM-binding methyltransferase superfamily. RNA M5U methyltransferase family. RlmD subfamily.</text>
</comment>
<evidence type="ECO:0000256" key="2">
    <source>
        <dbReference type="ARBA" id="ARBA00022552"/>
    </source>
</evidence>
<sequence>MARQPKTLRFQPAGGDKSAGVPVGKKQKLQIERLAHDGRGIAHVDGRTWFVAGALAGEDVEARVLAARSKVVDARVERVLKASDLRRQPACAVAGRCGGCSLQHLPHAEQLALKQRSLAEQLQRLAQVQPEEWATPLTGPELGYRRRTRIAVRWDAKQKRLEVGFRAAASQDIVALGECPVLVQPLQSIARALPALLRQFGRPERLGHVELFSGTQVALLLRHTGALVEADQQLLRQFCAEQQVQLWWHGEGEPYPDQAGAELGFALPAFAVELAWRPGDFVQVNASINEQMVAQALDWLAPQADERVLDLFCGLGNFALPLARRVREVVAVEGVAAMVERAQANALANGLDNVRVLCADLAQPLHSASWAECGFPAVLLDPPRDGAFEVVRDMQRLGAERVLYVSCNPATLARDAAELVRQGYRLRKAGILDMFPQTAHVEAMALFERG</sequence>
<evidence type="ECO:0000256" key="4">
    <source>
        <dbReference type="ARBA" id="ARBA00022679"/>
    </source>
</evidence>
<evidence type="ECO:0000256" key="1">
    <source>
        <dbReference type="ARBA" id="ARBA00022485"/>
    </source>
</evidence>
<feature type="binding site" evidence="11">
    <location>
        <position position="97"/>
    </location>
    <ligand>
        <name>[4Fe-4S] cluster</name>
        <dbReference type="ChEBI" id="CHEBI:49883"/>
    </ligand>
</feature>
<dbReference type="PROSITE" id="PS50926">
    <property type="entry name" value="TRAM"/>
    <property type="match status" value="1"/>
</dbReference>
<comment type="function">
    <text evidence="10 11">Catalyzes the formation of 5-methyl-uridine at position 1939 (m5U1939) in 23S rRNA.</text>
</comment>
<evidence type="ECO:0000256" key="14">
    <source>
        <dbReference type="SAM" id="MobiDB-lite"/>
    </source>
</evidence>
<dbReference type="NCBIfam" id="NF009639">
    <property type="entry name" value="PRK13168.1"/>
    <property type="match status" value="1"/>
</dbReference>
<feature type="binding site" evidence="11">
    <location>
        <position position="91"/>
    </location>
    <ligand>
        <name>[4Fe-4S] cluster</name>
        <dbReference type="ChEBI" id="CHEBI:49883"/>
    </ligand>
</feature>
<keyword evidence="4 11" id="KW-0808">Transferase</keyword>
<dbReference type="SUPFAM" id="SSF53335">
    <property type="entry name" value="S-adenosyl-L-methionine-dependent methyltransferases"/>
    <property type="match status" value="1"/>
</dbReference>
<keyword evidence="7 11" id="KW-0408">Iron</keyword>
<evidence type="ECO:0000256" key="11">
    <source>
        <dbReference type="HAMAP-Rule" id="MF_01010"/>
    </source>
</evidence>
<dbReference type="InterPro" id="IPR029063">
    <property type="entry name" value="SAM-dependent_MTases_sf"/>
</dbReference>
<dbReference type="GO" id="GO:0051539">
    <property type="term" value="F:4 iron, 4 sulfur cluster binding"/>
    <property type="evidence" value="ECO:0007669"/>
    <property type="project" value="UniProtKB-KW"/>
</dbReference>
<feature type="binding site" evidence="11 12">
    <location>
        <position position="333"/>
    </location>
    <ligand>
        <name>S-adenosyl-L-methionine</name>
        <dbReference type="ChEBI" id="CHEBI:59789"/>
    </ligand>
</feature>
<evidence type="ECO:0000256" key="3">
    <source>
        <dbReference type="ARBA" id="ARBA00022603"/>
    </source>
</evidence>
<dbReference type="HAMAP" id="MF_01010">
    <property type="entry name" value="23SrRNA_methyltr_RlmD"/>
    <property type="match status" value="1"/>
</dbReference>
<dbReference type="RefSeq" id="WP_184683353.1">
    <property type="nucleotide sequence ID" value="NZ_JACHLL010000003.1"/>
</dbReference>
<feature type="domain" description="TRAM" evidence="15">
    <location>
        <begin position="20"/>
        <end position="78"/>
    </location>
</feature>
<keyword evidence="5 11" id="KW-0949">S-adenosyl-L-methionine</keyword>
<dbReference type="FunFam" id="3.40.50.150:FF:000009">
    <property type="entry name" value="23S rRNA (Uracil(1939)-C(5))-methyltransferase RlmD"/>
    <property type="match status" value="1"/>
</dbReference>
<proteinExistence type="inferred from homology"/>
<dbReference type="InterPro" id="IPR030390">
    <property type="entry name" value="MeTrfase_TrmA_AS"/>
</dbReference>
<evidence type="ECO:0000256" key="12">
    <source>
        <dbReference type="PROSITE-ProRule" id="PRU01024"/>
    </source>
</evidence>
<dbReference type="InterPro" id="IPR010280">
    <property type="entry name" value="U5_MeTrfase_fam"/>
</dbReference>
<dbReference type="Gene3D" id="3.40.50.150">
    <property type="entry name" value="Vaccinia Virus protein VP39"/>
    <property type="match status" value="1"/>
</dbReference>
<dbReference type="Gene3D" id="2.40.50.1070">
    <property type="match status" value="1"/>
</dbReference>
<dbReference type="AlphaFoldDB" id="A0A7X0BV95"/>
<evidence type="ECO:0000256" key="9">
    <source>
        <dbReference type="ARBA" id="ARBA00052756"/>
    </source>
</evidence>
<dbReference type="InterPro" id="IPR030391">
    <property type="entry name" value="MeTrfase_TrmA_CS"/>
</dbReference>
<dbReference type="PROSITE" id="PS51687">
    <property type="entry name" value="SAM_MT_RNA_M5U"/>
    <property type="match status" value="1"/>
</dbReference>
<dbReference type="Pfam" id="PF05958">
    <property type="entry name" value="tRNA_U5-meth_tr"/>
    <property type="match status" value="1"/>
</dbReference>
<feature type="binding site" evidence="11 12">
    <location>
        <position position="283"/>
    </location>
    <ligand>
        <name>S-adenosyl-L-methionine</name>
        <dbReference type="ChEBI" id="CHEBI:59789"/>
    </ligand>
</feature>
<dbReference type="InterPro" id="IPR001566">
    <property type="entry name" value="23S_rRNA_MeTrfase_RlmD"/>
</dbReference>
<dbReference type="PANTHER" id="PTHR11061:SF49">
    <property type="entry name" value="23S RRNA (URACIL(1939)-C(5))-METHYLTRANSFERASE RLMD"/>
    <property type="match status" value="1"/>
</dbReference>
<keyword evidence="17" id="KW-1185">Reference proteome</keyword>
<keyword evidence="2 11" id="KW-0698">rRNA processing</keyword>
<dbReference type="Proteomes" id="UP000557193">
    <property type="component" value="Unassembled WGS sequence"/>
</dbReference>
<dbReference type="EMBL" id="JACHLL010000003">
    <property type="protein sequence ID" value="MBB6342116.1"/>
    <property type="molecule type" value="Genomic_DNA"/>
</dbReference>
<accession>A0A7X0BV95</accession>
<feature type="active site" evidence="13">
    <location>
        <position position="407"/>
    </location>
</feature>
<dbReference type="Pfam" id="PF01938">
    <property type="entry name" value="TRAM"/>
    <property type="match status" value="1"/>
</dbReference>
<evidence type="ECO:0000256" key="10">
    <source>
        <dbReference type="ARBA" id="ARBA00059995"/>
    </source>
</evidence>
<organism evidence="16 17">
    <name type="scientific">Pseudomonas fluvialis</name>
    <dbReference type="NCBI Taxonomy" id="1793966"/>
    <lineage>
        <taxon>Bacteria</taxon>
        <taxon>Pseudomonadati</taxon>
        <taxon>Pseudomonadota</taxon>
        <taxon>Gammaproteobacteria</taxon>
        <taxon>Pseudomonadales</taxon>
        <taxon>Pseudomonadaceae</taxon>
        <taxon>Pseudomonas</taxon>
    </lineage>
</organism>
<evidence type="ECO:0000313" key="16">
    <source>
        <dbReference type="EMBL" id="MBB6342116.1"/>
    </source>
</evidence>